<dbReference type="Proteomes" id="UP000008144">
    <property type="component" value="Chromosome 11"/>
</dbReference>
<dbReference type="HOGENOM" id="CLU_1063642_0_0_1"/>
<dbReference type="Ensembl" id="ENSCINT00000036724.1">
    <property type="protein sequence ID" value="ENSCINP00000033884.1"/>
    <property type="gene ID" value="ENSCING00000019028.1"/>
</dbReference>
<dbReference type="InParanoid" id="H2XW50"/>
<evidence type="ECO:0000256" key="1">
    <source>
        <dbReference type="SAM" id="Coils"/>
    </source>
</evidence>
<keyword evidence="3" id="KW-1185">Reference proteome</keyword>
<dbReference type="EMBL" id="EAAA01000680">
    <property type="status" value="NOT_ANNOTATED_CDS"/>
    <property type="molecule type" value="Genomic_DNA"/>
</dbReference>
<keyword evidence="1" id="KW-0175">Coiled coil</keyword>
<feature type="coiled-coil region" evidence="1">
    <location>
        <begin position="138"/>
        <end position="249"/>
    </location>
</feature>
<reference evidence="3" key="1">
    <citation type="journal article" date="2002" name="Science">
        <title>The draft genome of Ciona intestinalis: insights into chordate and vertebrate origins.</title>
        <authorList>
            <person name="Dehal P."/>
            <person name="Satou Y."/>
            <person name="Campbell R.K."/>
            <person name="Chapman J."/>
            <person name="Degnan B."/>
            <person name="De Tomaso A."/>
            <person name="Davidson B."/>
            <person name="Di Gregorio A."/>
            <person name="Gelpke M."/>
            <person name="Goodstein D.M."/>
            <person name="Harafuji N."/>
            <person name="Hastings K.E."/>
            <person name="Ho I."/>
            <person name="Hotta K."/>
            <person name="Huang W."/>
            <person name="Kawashima T."/>
            <person name="Lemaire P."/>
            <person name="Martinez D."/>
            <person name="Meinertzhagen I.A."/>
            <person name="Necula S."/>
            <person name="Nonaka M."/>
            <person name="Putnam N."/>
            <person name="Rash S."/>
            <person name="Saiga H."/>
            <person name="Satake M."/>
            <person name="Terry A."/>
            <person name="Yamada L."/>
            <person name="Wang H.G."/>
            <person name="Awazu S."/>
            <person name="Azumi K."/>
            <person name="Boore J."/>
            <person name="Branno M."/>
            <person name="Chin-Bow S."/>
            <person name="DeSantis R."/>
            <person name="Doyle S."/>
            <person name="Francino P."/>
            <person name="Keys D.N."/>
            <person name="Haga S."/>
            <person name="Hayashi H."/>
            <person name="Hino K."/>
            <person name="Imai K.S."/>
            <person name="Inaba K."/>
            <person name="Kano S."/>
            <person name="Kobayashi K."/>
            <person name="Kobayashi M."/>
            <person name="Lee B.I."/>
            <person name="Makabe K.W."/>
            <person name="Manohar C."/>
            <person name="Matassi G."/>
            <person name="Medina M."/>
            <person name="Mochizuki Y."/>
            <person name="Mount S."/>
            <person name="Morishita T."/>
            <person name="Miura S."/>
            <person name="Nakayama A."/>
            <person name="Nishizaka S."/>
            <person name="Nomoto H."/>
            <person name="Ohta F."/>
            <person name="Oishi K."/>
            <person name="Rigoutsos I."/>
            <person name="Sano M."/>
            <person name="Sasaki A."/>
            <person name="Sasakura Y."/>
            <person name="Shoguchi E."/>
            <person name="Shin-i T."/>
            <person name="Spagnuolo A."/>
            <person name="Stainier D."/>
            <person name="Suzuki M.M."/>
            <person name="Tassy O."/>
            <person name="Takatori N."/>
            <person name="Tokuoka M."/>
            <person name="Yagi K."/>
            <person name="Yoshizaki F."/>
            <person name="Wada S."/>
            <person name="Zhang C."/>
            <person name="Hyatt P.D."/>
            <person name="Larimer F."/>
            <person name="Detter C."/>
            <person name="Doggett N."/>
            <person name="Glavina T."/>
            <person name="Hawkins T."/>
            <person name="Richardson P."/>
            <person name="Lucas S."/>
            <person name="Kohara Y."/>
            <person name="Levine M."/>
            <person name="Satoh N."/>
            <person name="Rokhsar D.S."/>
        </authorList>
    </citation>
    <scope>NUCLEOTIDE SEQUENCE [LARGE SCALE GENOMIC DNA]</scope>
</reference>
<evidence type="ECO:0000313" key="3">
    <source>
        <dbReference type="Proteomes" id="UP000008144"/>
    </source>
</evidence>
<organism evidence="2 3">
    <name type="scientific">Ciona intestinalis</name>
    <name type="common">Transparent sea squirt</name>
    <name type="synonym">Ascidia intestinalis</name>
    <dbReference type="NCBI Taxonomy" id="7719"/>
    <lineage>
        <taxon>Eukaryota</taxon>
        <taxon>Metazoa</taxon>
        <taxon>Chordata</taxon>
        <taxon>Tunicata</taxon>
        <taxon>Ascidiacea</taxon>
        <taxon>Phlebobranchia</taxon>
        <taxon>Cionidae</taxon>
        <taxon>Ciona</taxon>
    </lineage>
</organism>
<evidence type="ECO:0000313" key="2">
    <source>
        <dbReference type="Ensembl" id="ENSCINP00000033884.1"/>
    </source>
</evidence>
<accession>H2XW50</accession>
<dbReference type="AlphaFoldDB" id="H2XW50"/>
<proteinExistence type="predicted"/>
<sequence>RDINERIGNLSEEVFESLKLEFEQLNQTCSLCRRVVRRKVKVEKPGTAESNPAPTKAKTSNETLETLRKKILKLSRKLDVYKDGTETRLVKLETHANNETTWRRNTASRLLNFELTVDKLDSKDLHHENRTLTMLDHVQIIQNDIERLRTELESKDNSDDIAQMSDRAEALESFLSMIMMELTNTKENINEALLQIEAVKSHSGNTEDPTLIKSVKEELGKLRAEFDETKELEDEVRRMNQRMNGFEDIVASQQQLLRHLNK</sequence>
<reference evidence="2" key="3">
    <citation type="submission" date="2025-08" db="UniProtKB">
        <authorList>
            <consortium name="Ensembl"/>
        </authorList>
    </citation>
    <scope>IDENTIFICATION</scope>
</reference>
<reference evidence="2" key="4">
    <citation type="submission" date="2025-09" db="UniProtKB">
        <authorList>
            <consortium name="Ensembl"/>
        </authorList>
    </citation>
    <scope>IDENTIFICATION</scope>
</reference>
<protein>
    <submittedName>
        <fullName evidence="2">Uncharacterized protein</fullName>
    </submittedName>
</protein>
<name>H2XW50_CIOIN</name>
<reference evidence="2" key="2">
    <citation type="journal article" date="2008" name="Genome Biol.">
        <title>Improved genome assembly and evidence-based global gene model set for the chordate Ciona intestinalis: new insight into intron and operon populations.</title>
        <authorList>
            <person name="Satou Y."/>
            <person name="Mineta K."/>
            <person name="Ogasawara M."/>
            <person name="Sasakura Y."/>
            <person name="Shoguchi E."/>
            <person name="Ueno K."/>
            <person name="Yamada L."/>
            <person name="Matsumoto J."/>
            <person name="Wasserscheid J."/>
            <person name="Dewar K."/>
            <person name="Wiley G.B."/>
            <person name="Macmil S.L."/>
            <person name="Roe B.A."/>
            <person name="Zeller R.W."/>
            <person name="Hastings K.E."/>
            <person name="Lemaire P."/>
            <person name="Lindquist E."/>
            <person name="Endo T."/>
            <person name="Hotta K."/>
            <person name="Inaba K."/>
        </authorList>
    </citation>
    <scope>NUCLEOTIDE SEQUENCE [LARGE SCALE GENOMIC DNA]</scope>
    <source>
        <strain evidence="2">wild type</strain>
    </source>
</reference>